<dbReference type="OrthoDB" id="3654490at2"/>
<accession>A0A3Q9FUT0</accession>
<evidence type="ECO:0000259" key="1">
    <source>
        <dbReference type="PROSITE" id="PS50104"/>
    </source>
</evidence>
<dbReference type="GO" id="GO:0007165">
    <property type="term" value="P:signal transduction"/>
    <property type="evidence" value="ECO:0007669"/>
    <property type="project" value="InterPro"/>
</dbReference>
<dbReference type="AlphaFoldDB" id="A0A3Q9FUT0"/>
<proteinExistence type="predicted"/>
<protein>
    <submittedName>
        <fullName evidence="2">TIR domain-containing protein</fullName>
    </submittedName>
</protein>
<dbReference type="EMBL" id="CP034587">
    <property type="protein sequence ID" value="AZQ70740.1"/>
    <property type="molecule type" value="Genomic_DNA"/>
</dbReference>
<dbReference type="Proteomes" id="UP000267900">
    <property type="component" value="Chromosome"/>
</dbReference>
<evidence type="ECO:0000313" key="2">
    <source>
        <dbReference type="EMBL" id="AZQ70740.1"/>
    </source>
</evidence>
<dbReference type="InterPro" id="IPR035897">
    <property type="entry name" value="Toll_tir_struct_dom_sf"/>
</dbReference>
<dbReference type="PROSITE" id="PS50104">
    <property type="entry name" value="TIR"/>
    <property type="match status" value="1"/>
</dbReference>
<dbReference type="Gene3D" id="3.40.50.10140">
    <property type="entry name" value="Toll/interleukin-1 receptor homology (TIR) domain"/>
    <property type="match status" value="1"/>
</dbReference>
<reference evidence="2 3" key="1">
    <citation type="submission" date="2018-12" db="EMBL/GenBank/DDBJ databases">
        <title>The whole draft genome of Streptomyce luteoverticillatus CGMCC 15060.</title>
        <authorList>
            <person name="Feng Z."/>
            <person name="Chen G."/>
            <person name="Zhang J."/>
            <person name="Zhu H."/>
            <person name="Yu X."/>
            <person name="Zhang W."/>
            <person name="Zhang X."/>
        </authorList>
    </citation>
    <scope>NUCLEOTIDE SEQUENCE [LARGE SCALE GENOMIC DNA]</scope>
    <source>
        <strain evidence="2 3">CGMCC 15060</strain>
    </source>
</reference>
<dbReference type="SUPFAM" id="SSF52200">
    <property type="entry name" value="Toll/Interleukin receptor TIR domain"/>
    <property type="match status" value="1"/>
</dbReference>
<feature type="domain" description="TIR" evidence="1">
    <location>
        <begin position="1"/>
        <end position="150"/>
    </location>
</feature>
<name>A0A3Q9FUT0_STRLT</name>
<sequence>MPDVFINYRTGDGEKTATVLDTALSARFGDERIFRASKSIRPGTLFPAALRKAVRSSSVLIAVIGRDWARHPGLRDAEDWVRQEILEAFEYGIEVLPVLDGRTTDRLSKATLPKKLQRIADLNSLRFDHQNAQADLTRLGDALAELVPQLAAADTSTARTDQAASVRNSVSGGTQGTVVQTRDFTGTVGTSLHGTRGPVHTGRGDQYVGSQHFSGTGSGTGATYVAGDLQGGIRHRFDRTNGTADDEQ</sequence>
<dbReference type="Pfam" id="PF13676">
    <property type="entry name" value="TIR_2"/>
    <property type="match status" value="1"/>
</dbReference>
<dbReference type="InterPro" id="IPR000157">
    <property type="entry name" value="TIR_dom"/>
</dbReference>
<keyword evidence="3" id="KW-1185">Reference proteome</keyword>
<gene>
    <name evidence="2" type="ORF">EKH77_05420</name>
</gene>
<organism evidence="2 3">
    <name type="scientific">Streptomyces luteoverticillatus</name>
    <name type="common">Streptoverticillium luteoverticillatus</name>
    <dbReference type="NCBI Taxonomy" id="66425"/>
    <lineage>
        <taxon>Bacteria</taxon>
        <taxon>Bacillati</taxon>
        <taxon>Actinomycetota</taxon>
        <taxon>Actinomycetes</taxon>
        <taxon>Kitasatosporales</taxon>
        <taxon>Streptomycetaceae</taxon>
        <taxon>Streptomyces</taxon>
    </lineage>
</organism>
<evidence type="ECO:0000313" key="3">
    <source>
        <dbReference type="Proteomes" id="UP000267900"/>
    </source>
</evidence>
<dbReference type="RefSeq" id="WP_126913301.1">
    <property type="nucleotide sequence ID" value="NZ_CP034587.1"/>
</dbReference>